<evidence type="ECO:0000313" key="3">
    <source>
        <dbReference type="Proteomes" id="UP000887116"/>
    </source>
</evidence>
<keyword evidence="1" id="KW-0812">Transmembrane</keyword>
<evidence type="ECO:0008006" key="4">
    <source>
        <dbReference type="Google" id="ProtNLM"/>
    </source>
</evidence>
<gene>
    <name evidence="2" type="ORF">TNCT_497161</name>
</gene>
<comment type="caution">
    <text evidence="2">The sequence shown here is derived from an EMBL/GenBank/DDBJ whole genome shotgun (WGS) entry which is preliminary data.</text>
</comment>
<dbReference type="EMBL" id="BMAO01015561">
    <property type="protein sequence ID" value="GFR02585.1"/>
    <property type="molecule type" value="Genomic_DNA"/>
</dbReference>
<keyword evidence="1" id="KW-0472">Membrane</keyword>
<evidence type="ECO:0000256" key="1">
    <source>
        <dbReference type="SAM" id="Phobius"/>
    </source>
</evidence>
<reference evidence="2" key="1">
    <citation type="submission" date="2020-07" db="EMBL/GenBank/DDBJ databases">
        <title>Multicomponent nature underlies the extraordinary mechanical properties of spider dragline silk.</title>
        <authorList>
            <person name="Kono N."/>
            <person name="Nakamura H."/>
            <person name="Mori M."/>
            <person name="Yoshida Y."/>
            <person name="Ohtoshi R."/>
            <person name="Malay A.D."/>
            <person name="Moran D.A.P."/>
            <person name="Tomita M."/>
            <person name="Numata K."/>
            <person name="Arakawa K."/>
        </authorList>
    </citation>
    <scope>NUCLEOTIDE SEQUENCE</scope>
</reference>
<sequence length="94" mass="10628">MENEIDQLVDYMIGRFKNSKLLSLCGSLVLFSIFVGCCGALVYVLSLSRYTASLIGLGLVGIASLALSFMLCRWFCSQYLDDYPKLPCDRKPWW</sequence>
<keyword evidence="3" id="KW-1185">Reference proteome</keyword>
<name>A0A8X6GIE7_TRICU</name>
<evidence type="ECO:0000313" key="2">
    <source>
        <dbReference type="EMBL" id="GFR02585.1"/>
    </source>
</evidence>
<organism evidence="2 3">
    <name type="scientific">Trichonephila clavata</name>
    <name type="common">Joro spider</name>
    <name type="synonym">Nephila clavata</name>
    <dbReference type="NCBI Taxonomy" id="2740835"/>
    <lineage>
        <taxon>Eukaryota</taxon>
        <taxon>Metazoa</taxon>
        <taxon>Ecdysozoa</taxon>
        <taxon>Arthropoda</taxon>
        <taxon>Chelicerata</taxon>
        <taxon>Arachnida</taxon>
        <taxon>Araneae</taxon>
        <taxon>Araneomorphae</taxon>
        <taxon>Entelegynae</taxon>
        <taxon>Araneoidea</taxon>
        <taxon>Nephilidae</taxon>
        <taxon>Trichonephila</taxon>
    </lineage>
</organism>
<dbReference type="AlphaFoldDB" id="A0A8X6GIE7"/>
<feature type="transmembrane region" description="Helical" evidence="1">
    <location>
        <begin position="21"/>
        <end position="44"/>
    </location>
</feature>
<accession>A0A8X6GIE7</accession>
<keyword evidence="1" id="KW-1133">Transmembrane helix</keyword>
<proteinExistence type="predicted"/>
<feature type="transmembrane region" description="Helical" evidence="1">
    <location>
        <begin position="50"/>
        <end position="76"/>
    </location>
</feature>
<dbReference type="Proteomes" id="UP000887116">
    <property type="component" value="Unassembled WGS sequence"/>
</dbReference>
<protein>
    <recommendedName>
        <fullName evidence="4">Transmembrane protein</fullName>
    </recommendedName>
</protein>
<dbReference type="OrthoDB" id="10448253at2759"/>